<dbReference type="PANTHER" id="PTHR34069">
    <property type="entry name" value="3-OXOACYL-[ACYL-CARRIER-PROTEIN] SYNTHASE 3"/>
    <property type="match status" value="1"/>
</dbReference>
<proteinExistence type="inferred from homology"/>
<feature type="active site" evidence="9">
    <location>
        <position position="115"/>
    </location>
</feature>
<comment type="function">
    <text evidence="9">Catalyzes the condensation reaction of fatty acid synthesis by the addition to an acyl acceptor of two carbons from malonyl-ACP. Catalyzes the first condensation reaction which initiates fatty acid synthesis and may therefore play a role in governing the total rate of fatty acid production. Possesses both acetoacetyl-ACP synthase and acetyl transacylase activities. Its substrate specificity determines the biosynthesis of branched-chain and/or straight-chain of fatty acids.</text>
</comment>
<comment type="catalytic activity">
    <reaction evidence="9">
        <text>malonyl-[ACP] + acetyl-CoA + H(+) = 3-oxobutanoyl-[ACP] + CO2 + CoA</text>
        <dbReference type="Rhea" id="RHEA:12080"/>
        <dbReference type="Rhea" id="RHEA-COMP:9623"/>
        <dbReference type="Rhea" id="RHEA-COMP:9625"/>
        <dbReference type="ChEBI" id="CHEBI:15378"/>
        <dbReference type="ChEBI" id="CHEBI:16526"/>
        <dbReference type="ChEBI" id="CHEBI:57287"/>
        <dbReference type="ChEBI" id="CHEBI:57288"/>
        <dbReference type="ChEBI" id="CHEBI:78449"/>
        <dbReference type="ChEBI" id="CHEBI:78450"/>
        <dbReference type="EC" id="2.3.1.180"/>
    </reaction>
</comment>
<dbReference type="InterPro" id="IPR013751">
    <property type="entry name" value="ACP_syn_III_N"/>
</dbReference>
<keyword evidence="4 9" id="KW-0808">Transferase</keyword>
<evidence type="ECO:0000259" key="11">
    <source>
        <dbReference type="Pfam" id="PF08545"/>
    </source>
</evidence>
<feature type="active site" evidence="9">
    <location>
        <position position="282"/>
    </location>
</feature>
<evidence type="ECO:0000256" key="4">
    <source>
        <dbReference type="ARBA" id="ARBA00022679"/>
    </source>
</evidence>
<dbReference type="Proteomes" id="UP001185028">
    <property type="component" value="Unassembled WGS sequence"/>
</dbReference>
<evidence type="ECO:0000259" key="10">
    <source>
        <dbReference type="Pfam" id="PF08541"/>
    </source>
</evidence>
<comment type="subunit">
    <text evidence="9">Homodimer.</text>
</comment>
<comment type="domain">
    <text evidence="9">The last Arg residue of the ACP-binding site is essential for the weak association between ACP/AcpP and FabH.</text>
</comment>
<dbReference type="InterPro" id="IPR004655">
    <property type="entry name" value="FabH"/>
</dbReference>
<accession>A0ABU1J5Q4</accession>
<dbReference type="EMBL" id="JAVDQH010000049">
    <property type="protein sequence ID" value="MDR6246828.1"/>
    <property type="molecule type" value="Genomic_DNA"/>
</dbReference>
<comment type="subcellular location">
    <subcellularLocation>
        <location evidence="9">Cytoplasm</location>
    </subcellularLocation>
</comment>
<dbReference type="GO" id="GO:0033818">
    <property type="term" value="F:beta-ketoacyl-acyl-carrier-protein synthase III activity"/>
    <property type="evidence" value="ECO:0007669"/>
    <property type="project" value="UniProtKB-EC"/>
</dbReference>
<organism evidence="12 13">
    <name type="scientific">Paenibacillus hunanensis</name>
    <dbReference type="NCBI Taxonomy" id="539262"/>
    <lineage>
        <taxon>Bacteria</taxon>
        <taxon>Bacillati</taxon>
        <taxon>Bacillota</taxon>
        <taxon>Bacilli</taxon>
        <taxon>Bacillales</taxon>
        <taxon>Paenibacillaceae</taxon>
        <taxon>Paenibacillus</taxon>
    </lineage>
</organism>
<dbReference type="Pfam" id="PF08545">
    <property type="entry name" value="ACP_syn_III"/>
    <property type="match status" value="1"/>
</dbReference>
<keyword evidence="5 9" id="KW-0276">Fatty acid metabolism</keyword>
<evidence type="ECO:0000256" key="9">
    <source>
        <dbReference type="HAMAP-Rule" id="MF_01815"/>
    </source>
</evidence>
<protein>
    <recommendedName>
        <fullName evidence="9">Beta-ketoacyl-[acyl-carrier-protein] synthase III</fullName>
        <shortName evidence="9">Beta-ketoacyl-ACP synthase III</shortName>
        <shortName evidence="9">KAS III</shortName>
        <ecNumber evidence="9">2.3.1.180</ecNumber>
    </recommendedName>
    <alternativeName>
        <fullName evidence="9">3-oxoacyl-[acyl-carrier-protein] synthase 3</fullName>
    </alternativeName>
    <alternativeName>
        <fullName evidence="9">3-oxoacyl-[acyl-carrier-protein] synthase III</fullName>
    </alternativeName>
</protein>
<keyword evidence="9" id="KW-0511">Multifunctional enzyme</keyword>
<evidence type="ECO:0000256" key="3">
    <source>
        <dbReference type="ARBA" id="ARBA00022516"/>
    </source>
</evidence>
<feature type="active site" evidence="9">
    <location>
        <position position="252"/>
    </location>
</feature>
<dbReference type="InterPro" id="IPR013747">
    <property type="entry name" value="ACP_syn_III_C"/>
</dbReference>
<evidence type="ECO:0000313" key="13">
    <source>
        <dbReference type="Proteomes" id="UP001185028"/>
    </source>
</evidence>
<dbReference type="SUPFAM" id="SSF53901">
    <property type="entry name" value="Thiolase-like"/>
    <property type="match status" value="1"/>
</dbReference>
<gene>
    <name evidence="9" type="primary">fabH</name>
    <name evidence="12" type="ORF">JOC58_004788</name>
</gene>
<evidence type="ECO:0000256" key="8">
    <source>
        <dbReference type="ARBA" id="ARBA00023315"/>
    </source>
</evidence>
<dbReference type="NCBIfam" id="NF006829">
    <property type="entry name" value="PRK09352.1"/>
    <property type="match status" value="1"/>
</dbReference>
<feature type="domain" description="Beta-ketoacyl-[acyl-carrier-protein] synthase III N-terminal" evidence="11">
    <location>
        <begin position="109"/>
        <end position="187"/>
    </location>
</feature>
<keyword evidence="6 9" id="KW-0443">Lipid metabolism</keyword>
<evidence type="ECO:0000256" key="2">
    <source>
        <dbReference type="ARBA" id="ARBA00022490"/>
    </source>
</evidence>
<evidence type="ECO:0000313" key="12">
    <source>
        <dbReference type="EMBL" id="MDR6246828.1"/>
    </source>
</evidence>
<comment type="pathway">
    <text evidence="9">Lipid metabolism; fatty acid biosynthesis.</text>
</comment>
<comment type="similarity">
    <text evidence="1 9">Belongs to the thiolase-like superfamily. FabH family.</text>
</comment>
<keyword evidence="2 9" id="KW-0963">Cytoplasm</keyword>
<evidence type="ECO:0000256" key="5">
    <source>
        <dbReference type="ARBA" id="ARBA00022832"/>
    </source>
</evidence>
<reference evidence="12 13" key="1">
    <citation type="submission" date="2023-07" db="EMBL/GenBank/DDBJ databases">
        <title>Genomic Encyclopedia of Type Strains, Phase IV (KMG-IV): sequencing the most valuable type-strain genomes for metagenomic binning, comparative biology and taxonomic classification.</title>
        <authorList>
            <person name="Goeker M."/>
        </authorList>
    </citation>
    <scope>NUCLEOTIDE SEQUENCE [LARGE SCALE GENOMIC DNA]</scope>
    <source>
        <strain evidence="12 13">DSM 22170</strain>
    </source>
</reference>
<keyword evidence="13" id="KW-1185">Reference proteome</keyword>
<evidence type="ECO:0000256" key="1">
    <source>
        <dbReference type="ARBA" id="ARBA00008642"/>
    </source>
</evidence>
<dbReference type="EC" id="2.3.1.180" evidence="9"/>
<dbReference type="CDD" id="cd00830">
    <property type="entry name" value="KAS_III"/>
    <property type="match status" value="1"/>
</dbReference>
<dbReference type="InterPro" id="IPR016039">
    <property type="entry name" value="Thiolase-like"/>
</dbReference>
<keyword evidence="8 9" id="KW-0012">Acyltransferase</keyword>
<sequence>MISSKARITALGTYVPEKRLTNADLEQLVDTSDEWIVQRTGMRERRVAAPDQFSSSLGIEAVQYMLSHHPVSIDDVELIIVATTTADYVFPSVAAQIQAHFGIAKAGVFDLNATCAGFVYALHMANSLVTSGMHRKILVIASETMTKTLDYTDRSTCILFGDGAGAALVEYDADQPSFIDVIMDSDGNGGQHVYRSNLSAQINGTPMEGNGNIYQNGREVYKWAVRTVPQGLRQLLERNQLVTDQVDWFVPHSANLKMIDSICEKSGIPFTRTLTSAEWFGNTSSASIPLALQQGVKDGKVKAGNTLLLYGFGAGLTQMGMLLHWNPKTNES</sequence>
<evidence type="ECO:0000256" key="6">
    <source>
        <dbReference type="ARBA" id="ARBA00023098"/>
    </source>
</evidence>
<name>A0ABU1J5Q4_9BACL</name>
<dbReference type="Gene3D" id="3.40.47.10">
    <property type="match status" value="1"/>
</dbReference>
<feature type="domain" description="Beta-ketoacyl-[acyl-carrier-protein] synthase III C-terminal" evidence="10">
    <location>
        <begin position="236"/>
        <end position="325"/>
    </location>
</feature>
<comment type="caution">
    <text evidence="9">Lacks conserved residue(s) required for the propagation of feature annotation.</text>
</comment>
<keyword evidence="3 9" id="KW-0444">Lipid biosynthesis</keyword>
<dbReference type="Pfam" id="PF08541">
    <property type="entry name" value="ACP_syn_III_C"/>
    <property type="match status" value="1"/>
</dbReference>
<keyword evidence="7 9" id="KW-0275">Fatty acid biosynthesis</keyword>
<evidence type="ECO:0000256" key="7">
    <source>
        <dbReference type="ARBA" id="ARBA00023160"/>
    </source>
</evidence>
<comment type="caution">
    <text evidence="12">The sequence shown here is derived from an EMBL/GenBank/DDBJ whole genome shotgun (WGS) entry which is preliminary data.</text>
</comment>
<dbReference type="HAMAP" id="MF_01815">
    <property type="entry name" value="FabH"/>
    <property type="match status" value="1"/>
</dbReference>
<dbReference type="NCBIfam" id="TIGR00747">
    <property type="entry name" value="fabH"/>
    <property type="match status" value="1"/>
</dbReference>
<dbReference type="PANTHER" id="PTHR34069:SF2">
    <property type="entry name" value="BETA-KETOACYL-[ACYL-CARRIER-PROTEIN] SYNTHASE III"/>
    <property type="match status" value="1"/>
</dbReference>